<sequence length="92" mass="10981">MKKITSAYANKWLKSLEEDKEYWINKEEASSTYVAAINEEPVIPEYAVPEYRYVNYDLDLVKQEYERVSQNVMELQMALDQYNQTVQFEVDL</sequence>
<evidence type="ECO:0000313" key="3">
    <source>
        <dbReference type="Proteomes" id="UP000283586"/>
    </source>
</evidence>
<dbReference type="RefSeq" id="WP_118488785.1">
    <property type="nucleotide sequence ID" value="NZ_QRQN01000011.1"/>
</dbReference>
<accession>A0A415TU40</accession>
<keyword evidence="1" id="KW-0175">Coiled coil</keyword>
<dbReference type="AlphaFoldDB" id="A0A415TU40"/>
<comment type="caution">
    <text evidence="2">The sequence shown here is derived from an EMBL/GenBank/DDBJ whole genome shotgun (WGS) entry which is preliminary data.</text>
</comment>
<gene>
    <name evidence="2" type="ORF">DWZ31_10210</name>
</gene>
<reference evidence="2 3" key="1">
    <citation type="submission" date="2018-08" db="EMBL/GenBank/DDBJ databases">
        <title>A genome reference for cultivated species of the human gut microbiota.</title>
        <authorList>
            <person name="Zou Y."/>
            <person name="Xue W."/>
            <person name="Luo G."/>
        </authorList>
    </citation>
    <scope>NUCLEOTIDE SEQUENCE [LARGE SCALE GENOMIC DNA]</scope>
    <source>
        <strain evidence="2 3">AF31-21AC</strain>
    </source>
</reference>
<evidence type="ECO:0000256" key="1">
    <source>
        <dbReference type="SAM" id="Coils"/>
    </source>
</evidence>
<name>A0A415TU40_9FIRM</name>
<organism evidence="2 3">
    <name type="scientific">Roseburia intestinalis</name>
    <dbReference type="NCBI Taxonomy" id="166486"/>
    <lineage>
        <taxon>Bacteria</taxon>
        <taxon>Bacillati</taxon>
        <taxon>Bacillota</taxon>
        <taxon>Clostridia</taxon>
        <taxon>Lachnospirales</taxon>
        <taxon>Lachnospiraceae</taxon>
        <taxon>Roseburia</taxon>
    </lineage>
</organism>
<evidence type="ECO:0000313" key="2">
    <source>
        <dbReference type="EMBL" id="RHN07788.1"/>
    </source>
</evidence>
<dbReference type="EMBL" id="QRQN01000011">
    <property type="protein sequence ID" value="RHN07788.1"/>
    <property type="molecule type" value="Genomic_DNA"/>
</dbReference>
<dbReference type="Proteomes" id="UP000283586">
    <property type="component" value="Unassembled WGS sequence"/>
</dbReference>
<proteinExistence type="predicted"/>
<feature type="coiled-coil region" evidence="1">
    <location>
        <begin position="58"/>
        <end position="85"/>
    </location>
</feature>
<protein>
    <submittedName>
        <fullName evidence="2">Uncharacterized protein</fullName>
    </submittedName>
</protein>